<proteinExistence type="inferred from homology"/>
<evidence type="ECO:0000256" key="3">
    <source>
        <dbReference type="ARBA" id="ARBA00022448"/>
    </source>
</evidence>
<evidence type="ECO:0000256" key="5">
    <source>
        <dbReference type="ARBA" id="ARBA00022692"/>
    </source>
</evidence>
<keyword evidence="3" id="KW-0813">Transport</keyword>
<keyword evidence="4 8" id="KW-1003">Cell membrane</keyword>
<keyword evidence="6 8" id="KW-1133">Transmembrane helix</keyword>
<dbReference type="PANTHER" id="PTHR30269:SF37">
    <property type="entry name" value="MEMBRANE TRANSPORTER PROTEIN"/>
    <property type="match status" value="1"/>
</dbReference>
<comment type="subcellular location">
    <subcellularLocation>
        <location evidence="1 8">Cell membrane</location>
        <topology evidence="1 8">Multi-pass membrane protein</topology>
    </subcellularLocation>
</comment>
<keyword evidence="10" id="KW-1185">Reference proteome</keyword>
<dbReference type="InterPro" id="IPR052017">
    <property type="entry name" value="TSUP"/>
</dbReference>
<protein>
    <recommendedName>
        <fullName evidence="8">Probable membrane transporter protein</fullName>
    </recommendedName>
</protein>
<evidence type="ECO:0000256" key="6">
    <source>
        <dbReference type="ARBA" id="ARBA00022989"/>
    </source>
</evidence>
<dbReference type="InterPro" id="IPR002781">
    <property type="entry name" value="TM_pro_TauE-like"/>
</dbReference>
<dbReference type="Proteomes" id="UP000619260">
    <property type="component" value="Unassembled WGS sequence"/>
</dbReference>
<keyword evidence="7 8" id="KW-0472">Membrane</keyword>
<evidence type="ECO:0000256" key="8">
    <source>
        <dbReference type="RuleBase" id="RU363041"/>
    </source>
</evidence>
<comment type="similarity">
    <text evidence="2 8">Belongs to the 4-toluene sulfonate uptake permease (TSUP) (TC 2.A.102) family.</text>
</comment>
<dbReference type="Pfam" id="PF01925">
    <property type="entry name" value="TauE"/>
    <property type="match status" value="1"/>
</dbReference>
<organism evidence="9 10">
    <name type="scientific">Virgisporangium aliadipatigenens</name>
    <dbReference type="NCBI Taxonomy" id="741659"/>
    <lineage>
        <taxon>Bacteria</taxon>
        <taxon>Bacillati</taxon>
        <taxon>Actinomycetota</taxon>
        <taxon>Actinomycetes</taxon>
        <taxon>Micromonosporales</taxon>
        <taxon>Micromonosporaceae</taxon>
        <taxon>Virgisporangium</taxon>
    </lineage>
</organism>
<reference evidence="9" key="1">
    <citation type="submission" date="2021-01" db="EMBL/GenBank/DDBJ databases">
        <title>Whole genome shotgun sequence of Virgisporangium aliadipatigenens NBRC 105644.</title>
        <authorList>
            <person name="Komaki H."/>
            <person name="Tamura T."/>
        </authorList>
    </citation>
    <scope>NUCLEOTIDE SEQUENCE</scope>
    <source>
        <strain evidence="9">NBRC 105644</strain>
    </source>
</reference>
<sequence length="247" mass="26021">MPLWELLVVAAALLLSASLHSSTGFGFAMLSAPVLAALIGPQAAVSTIVATGTVVDILVMVAERRRPQPVWRDVLVIGLWSLPGLVLGAVALKTLPATALQLLVAGAVLVAVAHRVWMSRRERPVHLPDRWWLPASAGLSSGALSTATTLGGPPVVLYLLGRGYPPRRTRDTLIALSLARTPPSVATLWAAGTLRVPAHWPLLVGVVVAGYFAGRLVHDRLDVTRYERFALGVLVVACAVATVAALL</sequence>
<evidence type="ECO:0000313" key="9">
    <source>
        <dbReference type="EMBL" id="GIJ44298.1"/>
    </source>
</evidence>
<evidence type="ECO:0000256" key="2">
    <source>
        <dbReference type="ARBA" id="ARBA00009142"/>
    </source>
</evidence>
<accession>A0A8J3YHH3</accession>
<dbReference type="RefSeq" id="WP_203897854.1">
    <property type="nucleotide sequence ID" value="NZ_BOPF01000003.1"/>
</dbReference>
<feature type="transmembrane region" description="Helical" evidence="8">
    <location>
        <begin position="74"/>
        <end position="92"/>
    </location>
</feature>
<evidence type="ECO:0000313" key="10">
    <source>
        <dbReference type="Proteomes" id="UP000619260"/>
    </source>
</evidence>
<evidence type="ECO:0000256" key="7">
    <source>
        <dbReference type="ARBA" id="ARBA00023136"/>
    </source>
</evidence>
<dbReference type="PANTHER" id="PTHR30269">
    <property type="entry name" value="TRANSMEMBRANE PROTEIN YFCA"/>
    <property type="match status" value="1"/>
</dbReference>
<evidence type="ECO:0000256" key="4">
    <source>
        <dbReference type="ARBA" id="ARBA00022475"/>
    </source>
</evidence>
<feature type="transmembrane region" description="Helical" evidence="8">
    <location>
        <begin position="198"/>
        <end position="217"/>
    </location>
</feature>
<feature type="transmembrane region" description="Helical" evidence="8">
    <location>
        <begin position="98"/>
        <end position="117"/>
    </location>
</feature>
<evidence type="ECO:0000256" key="1">
    <source>
        <dbReference type="ARBA" id="ARBA00004651"/>
    </source>
</evidence>
<feature type="transmembrane region" description="Helical" evidence="8">
    <location>
        <begin position="229"/>
        <end position="246"/>
    </location>
</feature>
<dbReference type="GO" id="GO:0005886">
    <property type="term" value="C:plasma membrane"/>
    <property type="evidence" value="ECO:0007669"/>
    <property type="project" value="UniProtKB-SubCell"/>
</dbReference>
<keyword evidence="5 8" id="KW-0812">Transmembrane</keyword>
<gene>
    <name evidence="9" type="ORF">Val02_11840</name>
</gene>
<dbReference type="EMBL" id="BOPF01000003">
    <property type="protein sequence ID" value="GIJ44298.1"/>
    <property type="molecule type" value="Genomic_DNA"/>
</dbReference>
<name>A0A8J3YHH3_9ACTN</name>
<comment type="caution">
    <text evidence="9">The sequence shown here is derived from an EMBL/GenBank/DDBJ whole genome shotgun (WGS) entry which is preliminary data.</text>
</comment>
<dbReference type="AlphaFoldDB" id="A0A8J3YHH3"/>
<feature type="transmembrane region" description="Helical" evidence="8">
    <location>
        <begin position="46"/>
        <end position="62"/>
    </location>
</feature>